<dbReference type="EMBL" id="AQGQ01000010">
    <property type="protein sequence ID" value="EOD56477.1"/>
    <property type="molecule type" value="Genomic_DNA"/>
</dbReference>
<evidence type="ECO:0000313" key="4">
    <source>
        <dbReference type="Proteomes" id="UP000013526"/>
    </source>
</evidence>
<protein>
    <recommendedName>
        <fullName evidence="2">DUF2489 domain-containing protein</fullName>
    </recommendedName>
</protein>
<gene>
    <name evidence="3" type="ORF">G113_03219</name>
</gene>
<keyword evidence="1" id="KW-1133">Transmembrane helix</keyword>
<evidence type="ECO:0000259" key="2">
    <source>
        <dbReference type="Pfam" id="PF10675"/>
    </source>
</evidence>
<keyword evidence="1" id="KW-0812">Transmembrane</keyword>
<evidence type="ECO:0000313" key="3">
    <source>
        <dbReference type="EMBL" id="EOD56477.1"/>
    </source>
</evidence>
<comment type="caution">
    <text evidence="3">The sequence shown here is derived from an EMBL/GenBank/DDBJ whole genome shotgun (WGS) entry which is preliminary data.</text>
</comment>
<dbReference type="Proteomes" id="UP000013526">
    <property type="component" value="Unassembled WGS sequence"/>
</dbReference>
<sequence>MSTTLILATLAGSLILLGLAIYAGMLLARVRRQGELQARAIRERNERILDSVRLIAHAVRDGQCDYSEGAIRLTNLLNALQIKEGRAFAAEFPGLYDLYEKVKEMPTHEARKALKRNEIMKMDLERSGYEVELEAQILKDVALLKDFQLGH</sequence>
<dbReference type="Pfam" id="PF10675">
    <property type="entry name" value="DUF2489"/>
    <property type="match status" value="1"/>
</dbReference>
<evidence type="ECO:0000256" key="1">
    <source>
        <dbReference type="SAM" id="Phobius"/>
    </source>
</evidence>
<keyword evidence="4" id="KW-1185">Reference proteome</keyword>
<organism evidence="3 4">
    <name type="scientific">Aeromonas molluscorum 848</name>
    <dbReference type="NCBI Taxonomy" id="1268236"/>
    <lineage>
        <taxon>Bacteria</taxon>
        <taxon>Pseudomonadati</taxon>
        <taxon>Pseudomonadota</taxon>
        <taxon>Gammaproteobacteria</taxon>
        <taxon>Aeromonadales</taxon>
        <taxon>Aeromonadaceae</taxon>
        <taxon>Aeromonas</taxon>
    </lineage>
</organism>
<feature type="transmembrane region" description="Helical" evidence="1">
    <location>
        <begin position="6"/>
        <end position="28"/>
    </location>
</feature>
<keyword evidence="1" id="KW-0472">Membrane</keyword>
<dbReference type="InterPro" id="IPR019617">
    <property type="entry name" value="DUF2489"/>
</dbReference>
<feature type="domain" description="DUF2489" evidence="2">
    <location>
        <begin position="17"/>
        <end position="142"/>
    </location>
</feature>
<name>R1F9Y3_9GAMM</name>
<proteinExistence type="predicted"/>
<reference evidence="3 4" key="1">
    <citation type="journal article" date="2013" name="Genome Announc.">
        <title>Draft Genome Sequence of Aeromonas molluscorum Strain 848TT, Isolated from Bivalve Molluscs.</title>
        <authorList>
            <person name="Spataro N."/>
            <person name="Farfan M."/>
            <person name="Albarral V."/>
            <person name="Sanglas A."/>
            <person name="Loren J.G."/>
            <person name="Fuste M.C."/>
            <person name="Bosch E."/>
        </authorList>
    </citation>
    <scope>NUCLEOTIDE SEQUENCE [LARGE SCALE GENOMIC DNA]</scope>
    <source>
        <strain evidence="3 4">848</strain>
    </source>
</reference>
<dbReference type="PATRIC" id="fig|1268236.3.peg.645"/>
<accession>R1F9Y3</accession>
<dbReference type="AlphaFoldDB" id="R1F9Y3"/>